<dbReference type="AlphaFoldDB" id="A0A3P7RNG5"/>
<feature type="region of interest" description="Disordered" evidence="1">
    <location>
        <begin position="68"/>
        <end position="104"/>
    </location>
</feature>
<proteinExistence type="predicted"/>
<dbReference type="Proteomes" id="UP000281553">
    <property type="component" value="Unassembled WGS sequence"/>
</dbReference>
<feature type="compositionally biased region" description="Pro residues" evidence="1">
    <location>
        <begin position="1"/>
        <end position="11"/>
    </location>
</feature>
<organism evidence="2 3">
    <name type="scientific">Dibothriocephalus latus</name>
    <name type="common">Fish tapeworm</name>
    <name type="synonym">Diphyllobothrium latum</name>
    <dbReference type="NCBI Taxonomy" id="60516"/>
    <lineage>
        <taxon>Eukaryota</taxon>
        <taxon>Metazoa</taxon>
        <taxon>Spiralia</taxon>
        <taxon>Lophotrochozoa</taxon>
        <taxon>Platyhelminthes</taxon>
        <taxon>Cestoda</taxon>
        <taxon>Eucestoda</taxon>
        <taxon>Diphyllobothriidea</taxon>
        <taxon>Diphyllobothriidae</taxon>
        <taxon>Dibothriocephalus</taxon>
    </lineage>
</organism>
<gene>
    <name evidence="2" type="ORF">DILT_LOCUS19396</name>
</gene>
<accession>A0A3P7RNG5</accession>
<evidence type="ECO:0000313" key="2">
    <source>
        <dbReference type="EMBL" id="VDN44636.1"/>
    </source>
</evidence>
<sequence>MRILPEIPPERPQITLTRSGGQGGKVTLIREPRFPPTEESKGFDSGWRELLRLQRLLLNAPDLPEVEPFVMSSSPPNVAEKSPPKVPANHKQRKGQQQQPHQSLMMLDEAIVCVTASAQPTSNGHQ</sequence>
<protein>
    <submittedName>
        <fullName evidence="2">Uncharacterized protein</fullName>
    </submittedName>
</protein>
<reference evidence="2 3" key="1">
    <citation type="submission" date="2018-11" db="EMBL/GenBank/DDBJ databases">
        <authorList>
            <consortium name="Pathogen Informatics"/>
        </authorList>
    </citation>
    <scope>NUCLEOTIDE SEQUENCE [LARGE SCALE GENOMIC DNA]</scope>
</reference>
<evidence type="ECO:0000313" key="3">
    <source>
        <dbReference type="Proteomes" id="UP000281553"/>
    </source>
</evidence>
<name>A0A3P7RNG5_DIBLA</name>
<keyword evidence="3" id="KW-1185">Reference proteome</keyword>
<dbReference type="EMBL" id="UYRU01112428">
    <property type="protein sequence ID" value="VDN44636.1"/>
    <property type="molecule type" value="Genomic_DNA"/>
</dbReference>
<evidence type="ECO:0000256" key="1">
    <source>
        <dbReference type="SAM" id="MobiDB-lite"/>
    </source>
</evidence>
<feature type="region of interest" description="Disordered" evidence="1">
    <location>
        <begin position="1"/>
        <end position="28"/>
    </location>
</feature>